<evidence type="ECO:0000256" key="4">
    <source>
        <dbReference type="ARBA" id="ARBA00042096"/>
    </source>
</evidence>
<dbReference type="EMBL" id="LSSL01000100">
    <property type="protein sequence ID" value="OLY85473.1"/>
    <property type="molecule type" value="Genomic_DNA"/>
</dbReference>
<dbReference type="PANTHER" id="PTHR46172:SF1">
    <property type="entry name" value="DNA POLYMERASE EPSILON SUBUNIT 3"/>
    <property type="match status" value="1"/>
</dbReference>
<sequence>MIQKDVRLALSKSSTVFINYLTSTANDLAITSGAKTINSQYIMAALDELEFDSDFKSKLELELQEFREITRLRKEQKSTGADTAADARPSDDIENGDDEGDEDLNEHQAMDVVETDTL</sequence>
<dbReference type="Proteomes" id="UP000187455">
    <property type="component" value="Unassembled WGS sequence"/>
</dbReference>
<feature type="region of interest" description="Disordered" evidence="5">
    <location>
        <begin position="72"/>
        <end position="118"/>
    </location>
</feature>
<dbReference type="GO" id="GO:0031490">
    <property type="term" value="F:chromatin DNA binding"/>
    <property type="evidence" value="ECO:0007669"/>
    <property type="project" value="TreeGrafter"/>
</dbReference>
<feature type="domain" description="Transcription factor CBF/NF-Y/archaeal histone" evidence="6">
    <location>
        <begin position="2"/>
        <end position="46"/>
    </location>
</feature>
<accession>A0A1R0H8M7</accession>
<evidence type="ECO:0000313" key="8">
    <source>
        <dbReference type="Proteomes" id="UP000187455"/>
    </source>
</evidence>
<reference evidence="7 8" key="1">
    <citation type="journal article" date="2016" name="Mol. Biol. Evol.">
        <title>Genome-Wide Survey of Gut Fungi (Harpellales) Reveals the First Horizontally Transferred Ubiquitin Gene from a Mosquito Host.</title>
        <authorList>
            <person name="Wang Y."/>
            <person name="White M.M."/>
            <person name="Kvist S."/>
            <person name="Moncalvo J.M."/>
        </authorList>
    </citation>
    <scope>NUCLEOTIDE SEQUENCE [LARGE SCALE GENOMIC DNA]</scope>
    <source>
        <strain evidence="7 8">ALG-7-W6</strain>
    </source>
</reference>
<dbReference type="GO" id="GO:0008622">
    <property type="term" value="C:epsilon DNA polymerase complex"/>
    <property type="evidence" value="ECO:0007669"/>
    <property type="project" value="TreeGrafter"/>
</dbReference>
<dbReference type="STRING" id="133383.A0A1R0H8M7"/>
<dbReference type="InterPro" id="IPR003958">
    <property type="entry name" value="CBFA_NFYB_domain"/>
</dbReference>
<dbReference type="AlphaFoldDB" id="A0A1R0H8M7"/>
<comment type="subcellular location">
    <subcellularLocation>
        <location evidence="1">Nucleus</location>
    </subcellularLocation>
</comment>
<feature type="compositionally biased region" description="Acidic residues" evidence="5">
    <location>
        <begin position="92"/>
        <end position="104"/>
    </location>
</feature>
<evidence type="ECO:0000256" key="3">
    <source>
        <dbReference type="ARBA" id="ARBA00039775"/>
    </source>
</evidence>
<dbReference type="GO" id="GO:0008623">
    <property type="term" value="C:CHRAC"/>
    <property type="evidence" value="ECO:0007669"/>
    <property type="project" value="TreeGrafter"/>
</dbReference>
<dbReference type="PANTHER" id="PTHR46172">
    <property type="entry name" value="DNA POLYMERASE EPSILON SUBUNIT 3"/>
    <property type="match status" value="1"/>
</dbReference>
<dbReference type="GO" id="GO:0031507">
    <property type="term" value="P:heterochromatin formation"/>
    <property type="evidence" value="ECO:0007669"/>
    <property type="project" value="TreeGrafter"/>
</dbReference>
<dbReference type="Gene3D" id="1.10.20.10">
    <property type="entry name" value="Histone, subunit A"/>
    <property type="match status" value="1"/>
</dbReference>
<dbReference type="InterPro" id="IPR009072">
    <property type="entry name" value="Histone-fold"/>
</dbReference>
<evidence type="ECO:0000259" key="6">
    <source>
        <dbReference type="Pfam" id="PF00808"/>
    </source>
</evidence>
<dbReference type="CDD" id="cd22928">
    <property type="entry name" value="HFD_POLE3_DPB4"/>
    <property type="match status" value="1"/>
</dbReference>
<dbReference type="GO" id="GO:0046982">
    <property type="term" value="F:protein heterodimerization activity"/>
    <property type="evidence" value="ECO:0007669"/>
    <property type="project" value="InterPro"/>
</dbReference>
<name>A0A1R0H8M7_9FUNG</name>
<dbReference type="GO" id="GO:0006974">
    <property type="term" value="P:DNA damage response"/>
    <property type="evidence" value="ECO:0007669"/>
    <property type="project" value="TreeGrafter"/>
</dbReference>
<gene>
    <name evidence="7" type="ORF">AYI68_g343</name>
</gene>
<keyword evidence="8" id="KW-1185">Reference proteome</keyword>
<proteinExistence type="predicted"/>
<keyword evidence="2" id="KW-0539">Nucleus</keyword>
<dbReference type="Pfam" id="PF00808">
    <property type="entry name" value="CBFD_NFYB_HMF"/>
    <property type="match status" value="1"/>
</dbReference>
<dbReference type="InterPro" id="IPR051377">
    <property type="entry name" value="DNA_Pol-Epsilon_Subunit"/>
</dbReference>
<organism evidence="7 8">
    <name type="scientific">Smittium mucronatum</name>
    <dbReference type="NCBI Taxonomy" id="133383"/>
    <lineage>
        <taxon>Eukaryota</taxon>
        <taxon>Fungi</taxon>
        <taxon>Fungi incertae sedis</taxon>
        <taxon>Zoopagomycota</taxon>
        <taxon>Kickxellomycotina</taxon>
        <taxon>Harpellomycetes</taxon>
        <taxon>Harpellales</taxon>
        <taxon>Legeriomycetaceae</taxon>
        <taxon>Smittium</taxon>
    </lineage>
</organism>
<evidence type="ECO:0000256" key="1">
    <source>
        <dbReference type="ARBA" id="ARBA00004123"/>
    </source>
</evidence>
<dbReference type="OrthoDB" id="1707486at2759"/>
<evidence type="ECO:0000256" key="5">
    <source>
        <dbReference type="SAM" id="MobiDB-lite"/>
    </source>
</evidence>
<protein>
    <recommendedName>
        <fullName evidence="3">DNA polymerase epsilon subunit D</fullName>
    </recommendedName>
    <alternativeName>
        <fullName evidence="4">DNA polymerase II subunit D</fullName>
    </alternativeName>
</protein>
<evidence type="ECO:0000313" key="7">
    <source>
        <dbReference type="EMBL" id="OLY85473.1"/>
    </source>
</evidence>
<evidence type="ECO:0000256" key="2">
    <source>
        <dbReference type="ARBA" id="ARBA00023242"/>
    </source>
</evidence>
<comment type="caution">
    <text evidence="7">The sequence shown here is derived from an EMBL/GenBank/DDBJ whole genome shotgun (WGS) entry which is preliminary data.</text>
</comment>
<dbReference type="GO" id="GO:0006272">
    <property type="term" value="P:leading strand elongation"/>
    <property type="evidence" value="ECO:0007669"/>
    <property type="project" value="TreeGrafter"/>
</dbReference>
<dbReference type="SUPFAM" id="SSF47113">
    <property type="entry name" value="Histone-fold"/>
    <property type="match status" value="1"/>
</dbReference>